<dbReference type="Gene3D" id="1.10.418.20">
    <property type="match status" value="1"/>
</dbReference>
<dbReference type="AlphaFoldDB" id="A0ABD0NQP2"/>
<name>A0ABD0NQP2_CIRMR</name>
<sequence>FHLPMNLLDWFPQQRMKTKREEIKELILKLQTQQQPNVERSEQTDGCHSPCEDTL</sequence>
<dbReference type="PANTHER" id="PTHR46896:SF1">
    <property type="entry name" value="SENTRIN-SPECIFIC PROTEASE 6"/>
    <property type="match status" value="1"/>
</dbReference>
<protein>
    <submittedName>
        <fullName evidence="3">Uncharacterized protein</fullName>
    </submittedName>
</protein>
<evidence type="ECO:0000313" key="3">
    <source>
        <dbReference type="EMBL" id="KAL0163770.1"/>
    </source>
</evidence>
<keyword evidence="1" id="KW-0833">Ubl conjugation pathway</keyword>
<dbReference type="PANTHER" id="PTHR46896">
    <property type="entry name" value="SENTRIN-SPECIFIC PROTEASE"/>
    <property type="match status" value="1"/>
</dbReference>
<feature type="non-terminal residue" evidence="3">
    <location>
        <position position="55"/>
    </location>
</feature>
<proteinExistence type="predicted"/>
<dbReference type="EMBL" id="JAMKFB020000020">
    <property type="protein sequence ID" value="KAL0163770.1"/>
    <property type="molecule type" value="Genomic_DNA"/>
</dbReference>
<gene>
    <name evidence="3" type="ORF">M9458_039523</name>
</gene>
<evidence type="ECO:0000256" key="2">
    <source>
        <dbReference type="SAM" id="MobiDB-lite"/>
    </source>
</evidence>
<evidence type="ECO:0000256" key="1">
    <source>
        <dbReference type="ARBA" id="ARBA00022786"/>
    </source>
</evidence>
<keyword evidence="4" id="KW-1185">Reference proteome</keyword>
<organism evidence="3 4">
    <name type="scientific">Cirrhinus mrigala</name>
    <name type="common">Mrigala</name>
    <dbReference type="NCBI Taxonomy" id="683832"/>
    <lineage>
        <taxon>Eukaryota</taxon>
        <taxon>Metazoa</taxon>
        <taxon>Chordata</taxon>
        <taxon>Craniata</taxon>
        <taxon>Vertebrata</taxon>
        <taxon>Euteleostomi</taxon>
        <taxon>Actinopterygii</taxon>
        <taxon>Neopterygii</taxon>
        <taxon>Teleostei</taxon>
        <taxon>Ostariophysi</taxon>
        <taxon>Cypriniformes</taxon>
        <taxon>Cyprinidae</taxon>
        <taxon>Labeoninae</taxon>
        <taxon>Labeonini</taxon>
        <taxon>Cirrhinus</taxon>
    </lineage>
</organism>
<dbReference type="Proteomes" id="UP001529510">
    <property type="component" value="Unassembled WGS sequence"/>
</dbReference>
<dbReference type="InterPro" id="IPR051947">
    <property type="entry name" value="Sentrin-specific_protease"/>
</dbReference>
<evidence type="ECO:0000313" key="4">
    <source>
        <dbReference type="Proteomes" id="UP001529510"/>
    </source>
</evidence>
<feature type="region of interest" description="Disordered" evidence="2">
    <location>
        <begin position="31"/>
        <end position="55"/>
    </location>
</feature>
<feature type="non-terminal residue" evidence="3">
    <location>
        <position position="1"/>
    </location>
</feature>
<comment type="caution">
    <text evidence="3">The sequence shown here is derived from an EMBL/GenBank/DDBJ whole genome shotgun (WGS) entry which is preliminary data.</text>
</comment>
<reference evidence="3 4" key="1">
    <citation type="submission" date="2024-05" db="EMBL/GenBank/DDBJ databases">
        <title>Genome sequencing and assembly of Indian major carp, Cirrhinus mrigala (Hamilton, 1822).</title>
        <authorList>
            <person name="Mohindra V."/>
            <person name="Chowdhury L.M."/>
            <person name="Lal K."/>
            <person name="Jena J.K."/>
        </authorList>
    </citation>
    <scope>NUCLEOTIDE SEQUENCE [LARGE SCALE GENOMIC DNA]</scope>
    <source>
        <strain evidence="3">CM1030</strain>
        <tissue evidence="3">Blood</tissue>
    </source>
</reference>
<accession>A0ABD0NQP2</accession>